<feature type="region of interest" description="Disordered" evidence="1">
    <location>
        <begin position="696"/>
        <end position="837"/>
    </location>
</feature>
<feature type="compositionally biased region" description="Low complexity" evidence="1">
    <location>
        <begin position="769"/>
        <end position="780"/>
    </location>
</feature>
<dbReference type="EMBL" id="CAJMWV010000957">
    <property type="protein sequence ID" value="CAE6422200.1"/>
    <property type="molecule type" value="Genomic_DNA"/>
</dbReference>
<feature type="compositionally biased region" description="Polar residues" evidence="1">
    <location>
        <begin position="795"/>
        <end position="806"/>
    </location>
</feature>
<feature type="compositionally biased region" description="Acidic residues" evidence="1">
    <location>
        <begin position="32"/>
        <end position="41"/>
    </location>
</feature>
<reference evidence="3" key="1">
    <citation type="submission" date="2021-01" db="EMBL/GenBank/DDBJ databases">
        <authorList>
            <person name="Kaushik A."/>
        </authorList>
    </citation>
    <scope>NUCLEOTIDE SEQUENCE</scope>
    <source>
        <strain evidence="3">AG3-1AP</strain>
    </source>
</reference>
<dbReference type="GO" id="GO:0046856">
    <property type="term" value="P:phosphatidylinositol dephosphorylation"/>
    <property type="evidence" value="ECO:0007669"/>
    <property type="project" value="InterPro"/>
</dbReference>
<dbReference type="InterPro" id="IPR046985">
    <property type="entry name" value="IP5"/>
</dbReference>
<dbReference type="InterPro" id="IPR015943">
    <property type="entry name" value="WD40/YVTN_repeat-like_dom_sf"/>
</dbReference>
<feature type="compositionally biased region" description="Pro residues" evidence="1">
    <location>
        <begin position="1043"/>
        <end position="1052"/>
    </location>
</feature>
<feature type="compositionally biased region" description="Low complexity" evidence="1">
    <location>
        <begin position="91"/>
        <end position="109"/>
    </location>
</feature>
<feature type="region of interest" description="Disordered" evidence="1">
    <location>
        <begin position="190"/>
        <end position="215"/>
    </location>
</feature>
<dbReference type="Gene3D" id="2.130.10.10">
    <property type="entry name" value="YVTN repeat-like/Quinoprotein amine dehydrogenase"/>
    <property type="match status" value="1"/>
</dbReference>
<dbReference type="Proteomes" id="UP000663831">
    <property type="component" value="Unassembled WGS sequence"/>
</dbReference>
<protein>
    <recommendedName>
        <fullName evidence="2">Inositol polyphosphate-related phosphatase domain-containing protein</fullName>
    </recommendedName>
</protein>
<feature type="compositionally biased region" description="Low complexity" evidence="1">
    <location>
        <begin position="726"/>
        <end position="739"/>
    </location>
</feature>
<feature type="region of interest" description="Disordered" evidence="1">
    <location>
        <begin position="942"/>
        <end position="1058"/>
    </location>
</feature>
<dbReference type="InterPro" id="IPR000300">
    <property type="entry name" value="IPPc"/>
</dbReference>
<name>A0A8H2XD70_9AGAM</name>
<dbReference type="SUPFAM" id="SSF50978">
    <property type="entry name" value="WD40 repeat-like"/>
    <property type="match status" value="1"/>
</dbReference>
<feature type="compositionally biased region" description="Polar residues" evidence="1">
    <location>
        <begin position="987"/>
        <end position="998"/>
    </location>
</feature>
<evidence type="ECO:0000313" key="3">
    <source>
        <dbReference type="EMBL" id="CAE6422200.1"/>
    </source>
</evidence>
<dbReference type="InterPro" id="IPR036691">
    <property type="entry name" value="Endo/exonu/phosph_ase_sf"/>
</dbReference>
<dbReference type="Pfam" id="PF04910">
    <property type="entry name" value="Tcf25"/>
    <property type="match status" value="1"/>
</dbReference>
<dbReference type="Gene3D" id="3.60.10.10">
    <property type="entry name" value="Endonuclease/exonuclease/phosphatase"/>
    <property type="match status" value="1"/>
</dbReference>
<feature type="compositionally biased region" description="Acidic residues" evidence="1">
    <location>
        <begin position="56"/>
        <end position="69"/>
    </location>
</feature>
<dbReference type="GO" id="GO:0004439">
    <property type="term" value="F:phosphatidylinositol-4,5-bisphosphate 5-phosphatase activity"/>
    <property type="evidence" value="ECO:0007669"/>
    <property type="project" value="TreeGrafter"/>
</dbReference>
<dbReference type="SUPFAM" id="SSF56219">
    <property type="entry name" value="DNase I-like"/>
    <property type="match status" value="1"/>
</dbReference>
<dbReference type="Pfam" id="PF22669">
    <property type="entry name" value="Exo_endo_phos2"/>
    <property type="match status" value="1"/>
</dbReference>
<proteinExistence type="predicted"/>
<feature type="compositionally biased region" description="Polar residues" evidence="1">
    <location>
        <begin position="747"/>
        <end position="758"/>
    </location>
</feature>
<dbReference type="PANTHER" id="PTHR11200:SF240">
    <property type="entry name" value="INOSITOL POLYPHOSPHATE 5-PHOSPHATASE C9G1.10C-RELATED"/>
    <property type="match status" value="1"/>
</dbReference>
<comment type="caution">
    <text evidence="3">The sequence shown here is derived from an EMBL/GenBank/DDBJ whole genome shotgun (WGS) entry which is preliminary data.</text>
</comment>
<feature type="compositionally biased region" description="Low complexity" evidence="1">
    <location>
        <begin position="824"/>
        <end position="835"/>
    </location>
</feature>
<feature type="compositionally biased region" description="Basic residues" evidence="1">
    <location>
        <begin position="75"/>
        <end position="86"/>
    </location>
</feature>
<organism evidence="3 4">
    <name type="scientific">Rhizoctonia solani</name>
    <dbReference type="NCBI Taxonomy" id="456999"/>
    <lineage>
        <taxon>Eukaryota</taxon>
        <taxon>Fungi</taxon>
        <taxon>Dikarya</taxon>
        <taxon>Basidiomycota</taxon>
        <taxon>Agaricomycotina</taxon>
        <taxon>Agaricomycetes</taxon>
        <taxon>Cantharellales</taxon>
        <taxon>Ceratobasidiaceae</taxon>
        <taxon>Rhizoctonia</taxon>
    </lineage>
</organism>
<dbReference type="InterPro" id="IPR006994">
    <property type="entry name" value="TCF25/Rqc1"/>
</dbReference>
<feature type="region of interest" description="Disordered" evidence="1">
    <location>
        <begin position="17"/>
        <end position="119"/>
    </location>
</feature>
<feature type="region of interest" description="Disordered" evidence="1">
    <location>
        <begin position="1128"/>
        <end position="1206"/>
    </location>
</feature>
<evidence type="ECO:0000256" key="1">
    <source>
        <dbReference type="SAM" id="MobiDB-lite"/>
    </source>
</evidence>
<accession>A0A8H2XD70</accession>
<sequence>MPRLNKRQQRELEELQQLEIDQVANETRSDVPEAEEEEAEKETEVTQGTSKFDILMADEDDKEESEEEAAPAAGKKSKKKKKKKKSAPVATVQPSTTSKTTSQNKSKPTAGKAGKNKSGKDEIDLALEELAEKLPHLRASGKVAQHVHEGLPSATSRALFSLLSASLKDFDSEAEMRRFFGSKVVNSSKPAQRASKVSRSHLTRPTQQWGQAGTPHGLSMVSMDDYERRRKGYTRDGEQWWNVEHSVDYKRTQLKFLNCVTLSEPSALFALYRSEPWHIDALLQIGEIMKHQEELSQAADFVERAIYAFEHAFPVAFDISAGSSRLDFDRIENRPLFLALHRHVLSLSRRGTPRTAFEFARLLFALDPIGDPHGAAFYLDYLSAKGGMGQWLLDMWDLWPEIRKEIADNPLASHGIDIRCLPGWAYTRALIVYDQEAKKRGTSHEESTAALKEAILAFPEVVPYLVDKAGINLPGSVRAHDSLKIMTQYTHDDPVGSTLHMLGHLYALRANSLWKNEPHSVWLTSTVTSIQAQLGTTTSARVAASQHFAQGPSEAMARHSTVADLRAISAYCRPGTFPPITHAYDPLAPSTSLSYYDETYFQDIPRGQPSTTRTASHQHMPGGFEDDDGDAVNLEDVDPQVLLNHFLDQAQENGNASLVQTHQPSHTTDLRLGSVLATVPTVYHFSRYSHYTGAQDLENSSRDTMDPTIEENSIKPVNKLRERFEALAASSSTKSSSLHANDHEDVSTGNDTTPNASPRRNGLSALRPSSMISSPGRSSSLTLKKGSESDPDDTPTPTQNRASPPSINRKLGLKPPPPPPPERTSTLKSKSSTDSVNSTKWLAPAGVHRKPPPPPPAHGQYGHMASLSVGDLVQINTANTPSIRSLDASPIGTPGILLPLDGQIRRSPSPMHRDLLNPSPSNGQVPPVLPIRINIPDTLQVESSHNGFESGDPARSAVKRFGPPRSHVVFTPSTPGSPAPPLPSRTSPDSLSSKNTVAHHTLPRRTDTLNPQVEVDEFGLGRSPPPRHHSLSGNRSMSASIGRPPPPPPPRPSSVISPVSAITPQTGITNLLIDAPPPLPNRRSNPNLRSEVIPLSASPISAAPAPAPPTTTRPMSSTWSRLAGLKAWATHESSDHGSFKPPPPPTRTIALGDKLPPPRRVSADDSSDSEDDPSAGHLSANPAARKLQDDMPDSSQSRRCPPTFRPFTPVHVPSHGAVVATAGHHICVAHTVVEIYDAQKMPSPQFTIDLEYLGIEWRSKEPRVTAMEFRSGETRDDDGRYLWCGGKDGHLFELDVWTGHVTDILIPSGGHSLTVIHILRYGDSMLTMDESGKIIVFEPSEDRLAPALSRFTRSHRTAEKQTFAKILGGHLWTSAGTGGGGSTTSARGTPFRTYDLSAANFTTKHLFPSEPVGPALCGAIIPELPDRVYIGHEGGCVSIWKYDAPTCQHVCVQMVKLSASSLISMEGVGSRLWLGTRSGTITVCEVREDSPWIVTNQWQAHGDSPVAHIAVDPYSISKIGQLIVYSVGRDDRMLFWDGFIEYNWIDDEMQKREREYSTYRDMKVLICTWNIDSAKPEALTGNRDNTSFLDNVLASVDRPDIIVFGFQEIIDLENKKLTAKTVLLGSQKSKTEKISEKVSRSYKLWYDRLVLAVRLAMPPDDPYTVIHSENLVGLFTCIFVRNSERISVTDAAITTIKRGMKGRYGNKGAIIARFTLDDTSFCFLNCHLAAGQKHTRERNQDLAAIFEEKSVFPYASQNVSATAYVGGGDGTMILDHEVVFLNGDLNYRIDQRRELVIQSIQAGDIHSLLANDQLLKEMHYNPGFRLRPFTEPPITFMPTYKYDRGSNEFDSSEKRRIPAWCDRILYRSRGDRVHSEHYKRYEPNVSDHRPVSGGFRVEVKSVNRDAWNIVKARVQEEWQERQGQLLWISQDFYTGSMSKLLT</sequence>
<dbReference type="SMART" id="SM00128">
    <property type="entry name" value="IPPc"/>
    <property type="match status" value="1"/>
</dbReference>
<evidence type="ECO:0000259" key="2">
    <source>
        <dbReference type="SMART" id="SM00128"/>
    </source>
</evidence>
<gene>
    <name evidence="3" type="ORF">RDB_LOCUS33795</name>
</gene>
<feature type="domain" description="Inositol polyphosphate-related phosphatase" evidence="2">
    <location>
        <begin position="1560"/>
        <end position="1903"/>
    </location>
</feature>
<dbReference type="InterPro" id="IPR036322">
    <property type="entry name" value="WD40_repeat_dom_sf"/>
</dbReference>
<evidence type="ECO:0000313" key="4">
    <source>
        <dbReference type="Proteomes" id="UP000663831"/>
    </source>
</evidence>
<dbReference type="PANTHER" id="PTHR11200">
    <property type="entry name" value="INOSITOL 5-PHOSPHATASE"/>
    <property type="match status" value="1"/>
</dbReference>